<sequence length="123" mass="14423">MYLYEDISKEERERLLDNLAEKVVKYNLAVPGIIFFESTKYLNRIGSQFLVFSSPIVDTVLPSLEIEKYAAILEERSSVEYLLDKIEELENEKRKEKEMKKKNKKGLIKKIKDSLFGENGKEK</sequence>
<comment type="caution">
    <text evidence="2">The sequence shown here is derived from an EMBL/GenBank/DDBJ whole genome shotgun (WGS) entry which is preliminary data.</text>
</comment>
<protein>
    <submittedName>
        <fullName evidence="2">Uncharacterized protein</fullName>
    </submittedName>
</protein>
<evidence type="ECO:0000313" key="3">
    <source>
        <dbReference type="Proteomes" id="UP000324143"/>
    </source>
</evidence>
<dbReference type="Proteomes" id="UP000324143">
    <property type="component" value="Unassembled WGS sequence"/>
</dbReference>
<gene>
    <name evidence="2" type="ORF">FXF47_04705</name>
</gene>
<dbReference type="AlphaFoldDB" id="A0A5D0MFX6"/>
<name>A0A5D0MFX6_9BACT</name>
<reference evidence="2" key="1">
    <citation type="submission" date="2019-08" db="EMBL/GenBank/DDBJ databases">
        <title>Genomic characterization of a novel candidate phylum (ARYD3) from a high temperature, high salinity tertiary oil reservoir in north central Oklahoma, USA.</title>
        <authorList>
            <person name="Youssef N.H."/>
            <person name="Yadav A."/>
            <person name="Elshahed M.S."/>
        </authorList>
    </citation>
    <scope>NUCLEOTIDE SEQUENCE [LARGE SCALE GENOMIC DNA]</scope>
    <source>
        <strain evidence="2">ARYD3</strain>
    </source>
</reference>
<organism evidence="2 3">
    <name type="scientific">Candidatus Mcinerneyibacterium aminivorans</name>
    <dbReference type="NCBI Taxonomy" id="2703815"/>
    <lineage>
        <taxon>Bacteria</taxon>
        <taxon>Candidatus Macinerneyibacteriota</taxon>
        <taxon>Candidatus Mcinerneyibacteria</taxon>
        <taxon>Candidatus Mcinerneyibacteriales</taxon>
        <taxon>Candidatus Mcinerneyibacteriaceae</taxon>
        <taxon>Candidatus Mcinerneyibacterium</taxon>
    </lineage>
</organism>
<feature type="coiled-coil region" evidence="1">
    <location>
        <begin position="72"/>
        <end position="106"/>
    </location>
</feature>
<accession>A0A5D0MFX6</accession>
<evidence type="ECO:0000313" key="2">
    <source>
        <dbReference type="EMBL" id="TYB31312.1"/>
    </source>
</evidence>
<evidence type="ECO:0000256" key="1">
    <source>
        <dbReference type="SAM" id="Coils"/>
    </source>
</evidence>
<keyword evidence="1" id="KW-0175">Coiled coil</keyword>
<dbReference type="EMBL" id="VSIX01000040">
    <property type="protein sequence ID" value="TYB31312.1"/>
    <property type="molecule type" value="Genomic_DNA"/>
</dbReference>
<keyword evidence="3" id="KW-1185">Reference proteome</keyword>
<proteinExistence type="predicted"/>